<dbReference type="SUPFAM" id="SSF56214">
    <property type="entry name" value="4'-phosphopantetheinyl transferase"/>
    <property type="match status" value="2"/>
</dbReference>
<proteinExistence type="inferred from homology"/>
<keyword evidence="2 5" id="KW-0808">Transferase</keyword>
<protein>
    <submittedName>
        <fullName evidence="5">4'-phosphopantetheinyl transferase superfamily protein</fullName>
    </submittedName>
</protein>
<sequence length="297" mass="31384">MIHVTLVRTDIHDMLLAQMMNALSPAERARAARFRTAADRRRHVVARTVLKSLLAEQLDVQAQDVQLSVGAYGKPVLVRHGYDAHLQYGARASMPNAAPAHLSSVHTFDALHFNLSHSGDLALIALAPVPVGIDLERDTPADANALVQAWFTPAEQGRLARGDDDFLSLWTAREAVLKAVGTGLSADPAAFSLPSQKSTTMQSASGLPQFEPVQIPAASAGSEFQGYIVAALALDAAQANAHAAIPPTLIAPYRAAIALRGAALPVQLHYADAARFSPRVTLDALAPASADAMCVLS</sequence>
<dbReference type="AlphaFoldDB" id="A0A5C0AV78"/>
<organism evidence="5 6">
    <name type="scientific">Pigmentiphaga aceris</name>
    <dbReference type="NCBI Taxonomy" id="1940612"/>
    <lineage>
        <taxon>Bacteria</taxon>
        <taxon>Pseudomonadati</taxon>
        <taxon>Pseudomonadota</taxon>
        <taxon>Betaproteobacteria</taxon>
        <taxon>Burkholderiales</taxon>
        <taxon>Alcaligenaceae</taxon>
        <taxon>Pigmentiphaga</taxon>
    </lineage>
</organism>
<dbReference type="PANTHER" id="PTHR12215:SF10">
    <property type="entry name" value="L-AMINOADIPATE-SEMIALDEHYDE DEHYDROGENASE-PHOSPHOPANTETHEINYL TRANSFERASE"/>
    <property type="match status" value="1"/>
</dbReference>
<evidence type="ECO:0000256" key="1">
    <source>
        <dbReference type="ARBA" id="ARBA00010990"/>
    </source>
</evidence>
<dbReference type="PANTHER" id="PTHR12215">
    <property type="entry name" value="PHOSPHOPANTETHEINE TRANSFERASE"/>
    <property type="match status" value="1"/>
</dbReference>
<dbReference type="EMBL" id="CP043046">
    <property type="protein sequence ID" value="QEI05253.1"/>
    <property type="molecule type" value="Genomic_DNA"/>
</dbReference>
<dbReference type="OrthoDB" id="9808281at2"/>
<dbReference type="Pfam" id="PF01648">
    <property type="entry name" value="ACPS"/>
    <property type="match status" value="1"/>
</dbReference>
<gene>
    <name evidence="5" type="ORF">FXN63_04935</name>
</gene>
<reference evidence="5 6" key="1">
    <citation type="submission" date="2019-08" db="EMBL/GenBank/DDBJ databases">
        <title>Amphibian skin-associated Pigmentiphaga: genome sequence and occurrence across geography and hosts.</title>
        <authorList>
            <person name="Bletz M.C."/>
            <person name="Bunk B."/>
            <person name="Sproeer C."/>
            <person name="Biwer P."/>
            <person name="Reiter S."/>
            <person name="Rabemananjara F.C.E."/>
            <person name="Schulz S."/>
            <person name="Overmann J."/>
            <person name="Vences M."/>
        </authorList>
    </citation>
    <scope>NUCLEOTIDE SEQUENCE [LARGE SCALE GENOMIC DNA]</scope>
    <source>
        <strain evidence="5 6">Mada1488</strain>
    </source>
</reference>
<comment type="similarity">
    <text evidence="1">Belongs to the P-Pant transferase superfamily. Gsp/Sfp/HetI/AcpT family.</text>
</comment>
<dbReference type="Gene3D" id="3.90.470.20">
    <property type="entry name" value="4'-phosphopantetheinyl transferase domain"/>
    <property type="match status" value="1"/>
</dbReference>
<evidence type="ECO:0000256" key="2">
    <source>
        <dbReference type="ARBA" id="ARBA00022679"/>
    </source>
</evidence>
<dbReference type="GO" id="GO:0008897">
    <property type="term" value="F:holo-[acyl-carrier-protein] synthase activity"/>
    <property type="evidence" value="ECO:0007669"/>
    <property type="project" value="InterPro"/>
</dbReference>
<dbReference type="InterPro" id="IPR008278">
    <property type="entry name" value="4-PPantetheinyl_Trfase_dom"/>
</dbReference>
<evidence type="ECO:0000259" key="4">
    <source>
        <dbReference type="Pfam" id="PF22624"/>
    </source>
</evidence>
<name>A0A5C0AV78_9BURK</name>
<dbReference type="GO" id="GO:0000287">
    <property type="term" value="F:magnesium ion binding"/>
    <property type="evidence" value="ECO:0007669"/>
    <property type="project" value="InterPro"/>
</dbReference>
<dbReference type="GO" id="GO:0005829">
    <property type="term" value="C:cytosol"/>
    <property type="evidence" value="ECO:0007669"/>
    <property type="project" value="TreeGrafter"/>
</dbReference>
<evidence type="ECO:0000259" key="3">
    <source>
        <dbReference type="Pfam" id="PF01648"/>
    </source>
</evidence>
<dbReference type="GO" id="GO:0019878">
    <property type="term" value="P:lysine biosynthetic process via aminoadipic acid"/>
    <property type="evidence" value="ECO:0007669"/>
    <property type="project" value="TreeGrafter"/>
</dbReference>
<dbReference type="InterPro" id="IPR055066">
    <property type="entry name" value="AASDHPPT_N"/>
</dbReference>
<dbReference type="InterPro" id="IPR050559">
    <property type="entry name" value="P-Pant_transferase_sf"/>
</dbReference>
<feature type="domain" description="4'-phosphopantetheinyl transferase" evidence="3">
    <location>
        <begin position="130"/>
        <end position="200"/>
    </location>
</feature>
<keyword evidence="6" id="KW-1185">Reference proteome</keyword>
<feature type="domain" description="4'-phosphopantetheinyl transferase N-terminal" evidence="4">
    <location>
        <begin position="17"/>
        <end position="125"/>
    </location>
</feature>
<dbReference type="KEGG" id="pacr:FXN63_04935"/>
<dbReference type="Proteomes" id="UP000325161">
    <property type="component" value="Chromosome"/>
</dbReference>
<evidence type="ECO:0000313" key="5">
    <source>
        <dbReference type="EMBL" id="QEI05253.1"/>
    </source>
</evidence>
<evidence type="ECO:0000313" key="6">
    <source>
        <dbReference type="Proteomes" id="UP000325161"/>
    </source>
</evidence>
<dbReference type="InterPro" id="IPR037143">
    <property type="entry name" value="4-PPantetheinyl_Trfase_dom_sf"/>
</dbReference>
<dbReference type="RefSeq" id="WP_148813382.1">
    <property type="nucleotide sequence ID" value="NZ_CP043046.1"/>
</dbReference>
<accession>A0A5C0AV78</accession>
<dbReference type="Pfam" id="PF22624">
    <property type="entry name" value="AASDHPPT_N"/>
    <property type="match status" value="1"/>
</dbReference>